<gene>
    <name evidence="2" type="ORF">GJ654_12315</name>
</gene>
<evidence type="ECO:0008006" key="4">
    <source>
        <dbReference type="Google" id="ProtNLM"/>
    </source>
</evidence>
<name>A0A6N8DSF9_RHOAC</name>
<dbReference type="Proteomes" id="UP000439113">
    <property type="component" value="Unassembled WGS sequence"/>
</dbReference>
<reference evidence="2 3" key="1">
    <citation type="submission" date="2019-11" db="EMBL/GenBank/DDBJ databases">
        <title>Whole-genome sequence of a Rhodoblastus acidophilus DSM 142.</title>
        <authorList>
            <person name="Kyndt J.A."/>
            <person name="Meyer T.E."/>
        </authorList>
    </citation>
    <scope>NUCLEOTIDE SEQUENCE [LARGE SCALE GENOMIC DNA]</scope>
    <source>
        <strain evidence="2 3">DSM 142</strain>
    </source>
</reference>
<accession>A0A6N8DSF9</accession>
<sequence length="87" mass="8855">MLRITIPCAGAALAALLLGASASLAQPHSRGAPSVERARETGENMASVRFCVPANGAQVLGGYAAPTDLLDPVTGAICNPRQNGLRE</sequence>
<evidence type="ECO:0000313" key="2">
    <source>
        <dbReference type="EMBL" id="MTV31774.1"/>
    </source>
</evidence>
<feature type="chain" id="PRO_5026801623" description="Porin" evidence="1">
    <location>
        <begin position="26"/>
        <end position="87"/>
    </location>
</feature>
<organism evidence="2 3">
    <name type="scientific">Rhodoblastus acidophilus</name>
    <name type="common">Rhodopseudomonas acidophila</name>
    <dbReference type="NCBI Taxonomy" id="1074"/>
    <lineage>
        <taxon>Bacteria</taxon>
        <taxon>Pseudomonadati</taxon>
        <taxon>Pseudomonadota</taxon>
        <taxon>Alphaproteobacteria</taxon>
        <taxon>Hyphomicrobiales</taxon>
        <taxon>Rhodoblastaceae</taxon>
        <taxon>Rhodoblastus</taxon>
    </lineage>
</organism>
<dbReference type="RefSeq" id="WP_155446451.1">
    <property type="nucleotide sequence ID" value="NZ_JAOQNR010000012.1"/>
</dbReference>
<evidence type="ECO:0000313" key="3">
    <source>
        <dbReference type="Proteomes" id="UP000439113"/>
    </source>
</evidence>
<comment type="caution">
    <text evidence="2">The sequence shown here is derived from an EMBL/GenBank/DDBJ whole genome shotgun (WGS) entry which is preliminary data.</text>
</comment>
<dbReference type="EMBL" id="WNKS01000010">
    <property type="protein sequence ID" value="MTV31774.1"/>
    <property type="molecule type" value="Genomic_DNA"/>
</dbReference>
<dbReference type="AlphaFoldDB" id="A0A6N8DSF9"/>
<proteinExistence type="predicted"/>
<dbReference type="OrthoDB" id="10001105at2"/>
<feature type="signal peptide" evidence="1">
    <location>
        <begin position="1"/>
        <end position="25"/>
    </location>
</feature>
<evidence type="ECO:0000256" key="1">
    <source>
        <dbReference type="SAM" id="SignalP"/>
    </source>
</evidence>
<protein>
    <recommendedName>
        <fullName evidence="4">Porin</fullName>
    </recommendedName>
</protein>
<keyword evidence="1" id="KW-0732">Signal</keyword>